<protein>
    <submittedName>
        <fullName evidence="1">Uncharacterized protein</fullName>
    </submittedName>
</protein>
<gene>
    <name evidence="1" type="ORF">D0356_00206</name>
</gene>
<accession>A0A3G4RPY4</accession>
<dbReference type="AlphaFoldDB" id="A0A3G4RPY4"/>
<dbReference type="SUPFAM" id="SSF56837">
    <property type="entry name" value="Colicin"/>
    <property type="match status" value="1"/>
</dbReference>
<reference evidence="1" key="1">
    <citation type="journal article" date="2018" name="Vet. Microbiol.">
        <title>Characterization of plasmids harboring blaCTX-M genes in Escherichia coli from French pigs.</title>
        <authorList>
            <person name="Lucas P."/>
            <person name="Jouy E."/>
            <person name="Le Devendec L."/>
            <person name="de Boisseson C."/>
            <person name="Perrin-Guyomard A."/>
            <person name="Jove T."/>
            <person name="Blanchard Y."/>
            <person name="Touzain F."/>
            <person name="Kempf I."/>
        </authorList>
    </citation>
    <scope>NUCLEOTIDE SEQUENCE</scope>
    <source>
        <strain evidence="1">17-346F</strain>
        <plasmid evidence="1">p17-346F</plasmid>
    </source>
</reference>
<sequence length="75" mass="8449">MFYSFSMNRDRIQSDVLNKAAEVISDIGNKVGDYLGGDYKSLAREIADDVKISRGNYRSYDDAMASLIKFCLIRG</sequence>
<dbReference type="Gene3D" id="1.10.490.30">
    <property type="entry name" value="Colicin"/>
    <property type="match status" value="1"/>
</dbReference>
<geneLocation type="plasmid" evidence="1">
    <name>p17-346F</name>
</geneLocation>
<proteinExistence type="predicted"/>
<name>A0A3G4RPY4_ECOLX</name>
<keyword evidence="1" id="KW-0614">Plasmid</keyword>
<dbReference type="InterPro" id="IPR038283">
    <property type="entry name" value="Channel_colicin_C_sf"/>
</dbReference>
<evidence type="ECO:0000313" key="1">
    <source>
        <dbReference type="EMBL" id="AYU67743.1"/>
    </source>
</evidence>
<dbReference type="EMBL" id="MH846896">
    <property type="protein sequence ID" value="AYU67743.1"/>
    <property type="molecule type" value="Genomic_DNA"/>
</dbReference>
<organism evidence="1">
    <name type="scientific">Escherichia coli</name>
    <dbReference type="NCBI Taxonomy" id="562"/>
    <lineage>
        <taxon>Bacteria</taxon>
        <taxon>Pseudomonadati</taxon>
        <taxon>Pseudomonadota</taxon>
        <taxon>Gammaproteobacteria</taxon>
        <taxon>Enterobacterales</taxon>
        <taxon>Enterobacteriaceae</taxon>
        <taxon>Escherichia</taxon>
    </lineage>
</organism>